<evidence type="ECO:0000256" key="3">
    <source>
        <dbReference type="PROSITE-ProRule" id="PRU00284"/>
    </source>
</evidence>
<sequence length="445" mass="47123">MSAETLTLEDATLAPDELADALLSRRADQIEPYFGARTAEIIAALGGSEHSEAQLKQWVEMSVTANESVRQVAEMTRSVREVDYRTQSIASAVEELSATVQSISGTSEQAANEAKEAVQVSESGRRATTDAVAAMGAVFDVVQSAVDKVETLAEASNKIGEIISTIEAIAKQTNLLALNATIEAARAGEAGKGFAVVAGEVKGLANQTAEATDDIRTRITELRSEMDVIVGVMRDGAEKVENGRESIDAAGTEMDRLAAGISSVTDRMEQVAGILIEQESATDEIAAGISVVAQMSGENVELIDGAITTLERTAPIIAESINGFVQQGTANATIHAAKSDHMIWMRRLAQMLAGRAMLNPDELADHHSCRLGKWYDSQTDAELTGHPAWSALVEPHKEVHRAGIAAAEAFSAGNLDEAIQLVHQAGMASDEVMRLLNELSGAQSS</sequence>
<dbReference type="SUPFAM" id="SSF58104">
    <property type="entry name" value="Methyl-accepting chemotaxis protein (MCP) signaling domain"/>
    <property type="match status" value="1"/>
</dbReference>
<evidence type="ECO:0000313" key="6">
    <source>
        <dbReference type="Proteomes" id="UP001060336"/>
    </source>
</evidence>
<dbReference type="Proteomes" id="UP001060336">
    <property type="component" value="Chromosome"/>
</dbReference>
<protein>
    <submittedName>
        <fullName evidence="5">Methyl-accepting chemotaxis protein</fullName>
    </submittedName>
</protein>
<keyword evidence="1 3" id="KW-0807">Transducer</keyword>
<dbReference type="GO" id="GO:0006935">
    <property type="term" value="P:chemotaxis"/>
    <property type="evidence" value="ECO:0007669"/>
    <property type="project" value="InterPro"/>
</dbReference>
<dbReference type="GO" id="GO:0007165">
    <property type="term" value="P:signal transduction"/>
    <property type="evidence" value="ECO:0007669"/>
    <property type="project" value="UniProtKB-KW"/>
</dbReference>
<accession>A0A9J7AVH5</accession>
<dbReference type="SMART" id="SM00283">
    <property type="entry name" value="MA"/>
    <property type="match status" value="1"/>
</dbReference>
<dbReference type="GO" id="GO:0016020">
    <property type="term" value="C:membrane"/>
    <property type="evidence" value="ECO:0007669"/>
    <property type="project" value="InterPro"/>
</dbReference>
<dbReference type="PRINTS" id="PR00260">
    <property type="entry name" value="CHEMTRNSDUCR"/>
</dbReference>
<gene>
    <name evidence="5" type="ORF">NUH88_03660</name>
</gene>
<evidence type="ECO:0000259" key="4">
    <source>
        <dbReference type="PROSITE" id="PS50111"/>
    </source>
</evidence>
<name>A0A9J7AVH5_9PROT</name>
<evidence type="ECO:0000256" key="2">
    <source>
        <dbReference type="ARBA" id="ARBA00029447"/>
    </source>
</evidence>
<dbReference type="PANTHER" id="PTHR32089">
    <property type="entry name" value="METHYL-ACCEPTING CHEMOTAXIS PROTEIN MCPB"/>
    <property type="match status" value="1"/>
</dbReference>
<dbReference type="AlphaFoldDB" id="A0A9J7AVH5"/>
<dbReference type="Pfam" id="PF00015">
    <property type="entry name" value="MCPsignal"/>
    <property type="match status" value="1"/>
</dbReference>
<feature type="domain" description="Methyl-accepting transducer" evidence="4">
    <location>
        <begin position="57"/>
        <end position="293"/>
    </location>
</feature>
<dbReference type="InterPro" id="IPR025991">
    <property type="entry name" value="Chemoreceptor_zinc-bind_dom"/>
</dbReference>
<reference evidence="5" key="1">
    <citation type="submission" date="2022-08" db="EMBL/GenBank/DDBJ databases">
        <title>Nisaea acidiphila sp. nov., isolated from a marine algal debris and emended description of the genus Nisaea Urios et al. 2008.</title>
        <authorList>
            <person name="Kwon K."/>
        </authorList>
    </citation>
    <scope>NUCLEOTIDE SEQUENCE</scope>
    <source>
        <strain evidence="5">MEBiC11861</strain>
    </source>
</reference>
<dbReference type="PANTHER" id="PTHR32089:SF112">
    <property type="entry name" value="LYSOZYME-LIKE PROTEIN-RELATED"/>
    <property type="match status" value="1"/>
</dbReference>
<dbReference type="EMBL" id="CP102480">
    <property type="protein sequence ID" value="UUX50802.1"/>
    <property type="molecule type" value="Genomic_DNA"/>
</dbReference>
<evidence type="ECO:0000256" key="1">
    <source>
        <dbReference type="ARBA" id="ARBA00023224"/>
    </source>
</evidence>
<evidence type="ECO:0000313" key="5">
    <source>
        <dbReference type="EMBL" id="UUX50802.1"/>
    </source>
</evidence>
<dbReference type="RefSeq" id="WP_257770033.1">
    <property type="nucleotide sequence ID" value="NZ_CP102480.1"/>
</dbReference>
<dbReference type="KEGG" id="naci:NUH88_03660"/>
<dbReference type="InterPro" id="IPR004089">
    <property type="entry name" value="MCPsignal_dom"/>
</dbReference>
<dbReference type="Pfam" id="PF13682">
    <property type="entry name" value="CZB"/>
    <property type="match status" value="1"/>
</dbReference>
<proteinExistence type="inferred from homology"/>
<dbReference type="InterPro" id="IPR004090">
    <property type="entry name" value="Chemotax_Me-accpt_rcpt"/>
</dbReference>
<dbReference type="PROSITE" id="PS50111">
    <property type="entry name" value="CHEMOTAXIS_TRANSDUC_2"/>
    <property type="match status" value="1"/>
</dbReference>
<organism evidence="5 6">
    <name type="scientific">Nisaea acidiphila</name>
    <dbReference type="NCBI Taxonomy" id="1862145"/>
    <lineage>
        <taxon>Bacteria</taxon>
        <taxon>Pseudomonadati</taxon>
        <taxon>Pseudomonadota</taxon>
        <taxon>Alphaproteobacteria</taxon>
        <taxon>Rhodospirillales</taxon>
        <taxon>Thalassobaculaceae</taxon>
        <taxon>Nisaea</taxon>
    </lineage>
</organism>
<dbReference type="GO" id="GO:0004888">
    <property type="term" value="F:transmembrane signaling receptor activity"/>
    <property type="evidence" value="ECO:0007669"/>
    <property type="project" value="InterPro"/>
</dbReference>
<keyword evidence="6" id="KW-1185">Reference proteome</keyword>
<comment type="similarity">
    <text evidence="2">Belongs to the methyl-accepting chemotaxis (MCP) protein family.</text>
</comment>
<dbReference type="Gene3D" id="1.10.287.950">
    <property type="entry name" value="Methyl-accepting chemotaxis protein"/>
    <property type="match status" value="1"/>
</dbReference>
<dbReference type="Gene3D" id="1.20.120.30">
    <property type="entry name" value="Aspartate receptor, ligand-binding domain"/>
    <property type="match status" value="1"/>
</dbReference>